<dbReference type="AlphaFoldDB" id="A0A9P7DW58"/>
<dbReference type="Proteomes" id="UP000807769">
    <property type="component" value="Unassembled WGS sequence"/>
</dbReference>
<evidence type="ECO:0000313" key="1">
    <source>
        <dbReference type="EMBL" id="KAG1804486.1"/>
    </source>
</evidence>
<organism evidence="1 2">
    <name type="scientific">Suillus subaureus</name>
    <dbReference type="NCBI Taxonomy" id="48587"/>
    <lineage>
        <taxon>Eukaryota</taxon>
        <taxon>Fungi</taxon>
        <taxon>Dikarya</taxon>
        <taxon>Basidiomycota</taxon>
        <taxon>Agaricomycotina</taxon>
        <taxon>Agaricomycetes</taxon>
        <taxon>Agaricomycetidae</taxon>
        <taxon>Boletales</taxon>
        <taxon>Suillineae</taxon>
        <taxon>Suillaceae</taxon>
        <taxon>Suillus</taxon>
    </lineage>
</organism>
<dbReference type="EMBL" id="JABBWG010000057">
    <property type="protein sequence ID" value="KAG1804486.1"/>
    <property type="molecule type" value="Genomic_DNA"/>
</dbReference>
<proteinExistence type="predicted"/>
<dbReference type="OrthoDB" id="10576747at2759"/>
<protein>
    <submittedName>
        <fullName evidence="1">Uncharacterized protein</fullName>
    </submittedName>
</protein>
<reference evidence="1" key="1">
    <citation type="journal article" date="2020" name="New Phytol.">
        <title>Comparative genomics reveals dynamic genome evolution in host specialist ectomycorrhizal fungi.</title>
        <authorList>
            <person name="Lofgren L.A."/>
            <person name="Nguyen N.H."/>
            <person name="Vilgalys R."/>
            <person name="Ruytinx J."/>
            <person name="Liao H.L."/>
            <person name="Branco S."/>
            <person name="Kuo A."/>
            <person name="LaButti K."/>
            <person name="Lipzen A."/>
            <person name="Andreopoulos W."/>
            <person name="Pangilinan J."/>
            <person name="Riley R."/>
            <person name="Hundley H."/>
            <person name="Na H."/>
            <person name="Barry K."/>
            <person name="Grigoriev I.V."/>
            <person name="Stajich J.E."/>
            <person name="Kennedy P.G."/>
        </authorList>
    </citation>
    <scope>NUCLEOTIDE SEQUENCE</scope>
    <source>
        <strain evidence="1">MN1</strain>
    </source>
</reference>
<evidence type="ECO:0000313" key="2">
    <source>
        <dbReference type="Proteomes" id="UP000807769"/>
    </source>
</evidence>
<dbReference type="RefSeq" id="XP_041186966.1">
    <property type="nucleotide sequence ID" value="XM_041344276.1"/>
</dbReference>
<dbReference type="GeneID" id="64638292"/>
<keyword evidence="2" id="KW-1185">Reference proteome</keyword>
<name>A0A9P7DW58_9AGAM</name>
<gene>
    <name evidence="1" type="ORF">BJ212DRAFT_888688</name>
</gene>
<accession>A0A9P7DW58</accession>
<comment type="caution">
    <text evidence="1">The sequence shown here is derived from an EMBL/GenBank/DDBJ whole genome shotgun (WGS) entry which is preliminary data.</text>
</comment>
<sequence length="214" mass="24205">MGYIIRNNVYWKAPRYVFNMGELSRLLHRNRLHFNFNSTVVQAVLDARVEQPPRGSMNCHNLLTHHVTKLDSLPCVMLHTSISCAFRVSTLLITIFPYLPDTSEQDPLPASTLNSHTPCQLTLYSRRLLRPSEFYPASPFTQLGIERALHVHTITINEVPITPFTGSAQLRQPSSPTAPGCITPTPVNLLPFLHGHQFRLDASEFSDKRSRCTT</sequence>